<feature type="transmembrane region" description="Helical" evidence="1">
    <location>
        <begin position="554"/>
        <end position="576"/>
    </location>
</feature>
<feature type="transmembrane region" description="Helical" evidence="1">
    <location>
        <begin position="490"/>
        <end position="511"/>
    </location>
</feature>
<protein>
    <submittedName>
        <fullName evidence="3">Low-complexity protein</fullName>
    </submittedName>
</protein>
<keyword evidence="2" id="KW-0732">Signal</keyword>
<feature type="transmembrane region" description="Helical" evidence="1">
    <location>
        <begin position="583"/>
        <end position="605"/>
    </location>
</feature>
<dbReference type="SUPFAM" id="SSF47781">
    <property type="entry name" value="RuvA domain 2-like"/>
    <property type="match status" value="1"/>
</dbReference>
<dbReference type="AlphaFoldDB" id="A0A2S6CWX2"/>
<comment type="caution">
    <text evidence="3">The sequence shown here is derived from an EMBL/GenBank/DDBJ whole genome shotgun (WGS) entry which is preliminary data.</text>
</comment>
<proteinExistence type="predicted"/>
<feature type="signal peptide" evidence="2">
    <location>
        <begin position="1"/>
        <end position="24"/>
    </location>
</feature>
<dbReference type="InterPro" id="IPR010994">
    <property type="entry name" value="RuvA_2-like"/>
</dbReference>
<dbReference type="Pfam" id="PF13576">
    <property type="entry name" value="Pentapeptide_3"/>
    <property type="match status" value="1"/>
</dbReference>
<accession>A0A2S6CWX2</accession>
<dbReference type="Proteomes" id="UP000239589">
    <property type="component" value="Unassembled WGS sequence"/>
</dbReference>
<dbReference type="EMBL" id="PGEM01000038">
    <property type="protein sequence ID" value="PPJ64080.1"/>
    <property type="molecule type" value="Genomic_DNA"/>
</dbReference>
<keyword evidence="1" id="KW-1133">Transmembrane helix</keyword>
<feature type="transmembrane region" description="Helical" evidence="1">
    <location>
        <begin position="701"/>
        <end position="724"/>
    </location>
</feature>
<organism evidence="3 4">
    <name type="scientific">Cuspidothrix issatschenkoi CHARLIE-1</name>
    <dbReference type="NCBI Taxonomy" id="2052836"/>
    <lineage>
        <taxon>Bacteria</taxon>
        <taxon>Bacillati</taxon>
        <taxon>Cyanobacteriota</taxon>
        <taxon>Cyanophyceae</taxon>
        <taxon>Nostocales</taxon>
        <taxon>Aphanizomenonaceae</taxon>
        <taxon>Cuspidothrix</taxon>
    </lineage>
</organism>
<evidence type="ECO:0000313" key="3">
    <source>
        <dbReference type="EMBL" id="PPJ64080.1"/>
    </source>
</evidence>
<name>A0A2S6CWX2_9CYAN</name>
<keyword evidence="1" id="KW-0812">Transmembrane</keyword>
<keyword evidence="4" id="KW-1185">Reference proteome</keyword>
<reference evidence="3 4" key="1">
    <citation type="submission" date="2018-02" db="EMBL/GenBank/DDBJ databases">
        <title>Discovery of a pederin family compound in a non-symbiotic bloom-forming cyanobacterium.</title>
        <authorList>
            <person name="Kust A."/>
            <person name="Mares J."/>
            <person name="Jokela J."/>
            <person name="Urajova P."/>
            <person name="Hajek J."/>
            <person name="Saurav K."/>
            <person name="Voracova K."/>
            <person name="Fewer D.P."/>
            <person name="Haapaniemi E."/>
            <person name="Permi P."/>
            <person name="Rehakova K."/>
            <person name="Sivonen K."/>
            <person name="Hrouzek P."/>
        </authorList>
    </citation>
    <scope>NUCLEOTIDE SEQUENCE [LARGE SCALE GENOMIC DNA]</scope>
    <source>
        <strain evidence="3 4">CHARLIE-1</strain>
    </source>
</reference>
<dbReference type="Gene3D" id="2.160.20.80">
    <property type="entry name" value="E3 ubiquitin-protein ligase SopA"/>
    <property type="match status" value="1"/>
</dbReference>
<evidence type="ECO:0000256" key="1">
    <source>
        <dbReference type="SAM" id="Phobius"/>
    </source>
</evidence>
<evidence type="ECO:0000313" key="4">
    <source>
        <dbReference type="Proteomes" id="UP000239589"/>
    </source>
</evidence>
<gene>
    <name evidence="3" type="ORF">CUN59_06770</name>
</gene>
<dbReference type="InterPro" id="IPR001646">
    <property type="entry name" value="5peptide_repeat"/>
</dbReference>
<sequence length="725" mass="83000">MSKSVLIGLLCILTIFLFPVPTFAAPTEQNEPIILTLELLQERVKSPILKDGNLTVDLRKMVINLRSENTMFRDSFYQLLRKELQKTGAKPLGLDLSNSIIEGDFYGSDLGLRTPLYAQGIAQLFTPTEREQLESLHSVCLQSLALDFPNSKDCKSLLGNKSNNSSNIAVFRGALIMVDSRFNGEVKFPNTFFLQSVNFQGANFLKPTNWDESRFSRTVNFNGAIFHALTSFQGSIFFDKANFQNVNFIESANFQGNIFCDDVKFTQGKFQQIVKFNSSFLQKKVDFSNVTFNNQVNFNKVDFHAALLMKDTIFKQALIFREAEFNQFVDLQGASILNQADFSDVKFAETAFLNVAGLVFNSNQAKILGNVGEIGKKLIVPTLQGNQNILRNLSQNFRLQQQVSDANQLEYTKQRLRLIELSHRLVAVNINTASINRLINLGFSETQAIEISKYRQIQHFRNISELLILPDVDLEIYNKLNDKIIATEPMVFSGWIVKFLSWLLLSLLLLISGYGTNFWLVFGVGGVVISCFGVLFWLVDRYRRLSPVPIVPRYYESLCILSSFICLISGSVLAIFRNSGNPWLTLLCVLLIIVPIPAILVWQLYQQGRYHDLMDISYFREDGTLRQLRLLIGRLPVIPRNPSFRERYMPLLWDKRWNWLNYYDFSLNNWVRLGFNDIRLRDEHLPGIISALAWYQWSLGLLYIVLAGWTLSRTIPGLNLLIYLK</sequence>
<keyword evidence="1" id="KW-0472">Membrane</keyword>
<feature type="transmembrane region" description="Helical" evidence="1">
    <location>
        <begin position="518"/>
        <end position="539"/>
    </location>
</feature>
<feature type="chain" id="PRO_5015714205" evidence="2">
    <location>
        <begin position="25"/>
        <end position="725"/>
    </location>
</feature>
<evidence type="ECO:0000256" key="2">
    <source>
        <dbReference type="SAM" id="SignalP"/>
    </source>
</evidence>